<dbReference type="NCBIfam" id="NF002446">
    <property type="entry name" value="PRK01611.3-3"/>
    <property type="match status" value="1"/>
</dbReference>
<keyword evidence="6 10" id="KW-0067">ATP-binding</keyword>
<evidence type="ECO:0000259" key="13">
    <source>
        <dbReference type="SMART" id="SM01016"/>
    </source>
</evidence>
<organism evidence="14 15">
    <name type="scientific">Methanosuratincola subterraneus</name>
    <dbReference type="NCBI Taxonomy" id="2593994"/>
    <lineage>
        <taxon>Archaea</taxon>
        <taxon>Thermoproteota</taxon>
        <taxon>Methanosuratincolia</taxon>
        <taxon>Candidatus Methanomethylicales</taxon>
        <taxon>Candidatus Methanomethylicaceae</taxon>
        <taxon>Candidatus Methanosuratincola (ex Vanwonterghem et al. 2016)</taxon>
    </lineage>
</organism>
<evidence type="ECO:0000256" key="4">
    <source>
        <dbReference type="ARBA" id="ARBA00022598"/>
    </source>
</evidence>
<sequence>MSGPFAEFRDECTRLVKAALEREGMPAEDVRLATPSDPSLGELSFSTFALAKKVRGDPRAIASRIAAAAHGGAWRLVGKVEAAGAGYVNFYIEPKAFAEELIRSVSTEGSGYGTSRGDGEKVLVEHTSVNPIHPIHIGGARNAVIGDCLSRVLKAAGKDVRRHFYIDDVGLQVSQAAYGLSMLGGEEAVRSAAKGKRDHFIGFVYASTSCAMNIRALKGEIERLKAEGKDEEARLKIRELDDWVSVSAELREKDAETFDRILGGVNASADPEGEVAELLKRYESKDPAAVSLIRGLCDAALEGFRETLGRVGIVFDSWDWESETASWNGGAKEVVERLSRTGFTKLEDGTVVLDCEAVVERFGLREKYGIKTEVPPLTLMRSDGTTLYTTRDIAYTLWKFGRADRVINVISIEQKLPQLQLKIALHALGMGDDAERLMHYSYELVHLPGYKMSGRRGRYVTFDEVLEEAVQRAYREVTERSPHLSEEERRRISEVVGVGAVRYALAAVAPQKPITFTWDRVINFEQNSAPFIQYAHARACNILVKAGEGWRGAAVDYSALCSKHERELVIMLSKFPEVVEEAARSLRPEEIAEYANELASKFNLFYDNVPVLKAEGEGAKNARLRLVDSTRIVLSNALALLGVKAPERM</sequence>
<evidence type="ECO:0000256" key="3">
    <source>
        <dbReference type="ARBA" id="ARBA00022490"/>
    </source>
</evidence>
<evidence type="ECO:0000313" key="15">
    <source>
        <dbReference type="Proteomes" id="UP000288215"/>
    </source>
</evidence>
<dbReference type="Gene3D" id="3.30.1360.70">
    <property type="entry name" value="Arginyl tRNA synthetase N-terminal domain"/>
    <property type="match status" value="1"/>
</dbReference>
<evidence type="ECO:0000256" key="7">
    <source>
        <dbReference type="ARBA" id="ARBA00022917"/>
    </source>
</evidence>
<feature type="domain" description="DALR anticodon binding" evidence="12">
    <location>
        <begin position="532"/>
        <end position="649"/>
    </location>
</feature>
<dbReference type="InterPro" id="IPR036695">
    <property type="entry name" value="Arg-tRNA-synth_N_sf"/>
</dbReference>
<evidence type="ECO:0000313" key="14">
    <source>
        <dbReference type="EMBL" id="RWX73965.1"/>
    </source>
</evidence>
<dbReference type="Gene3D" id="3.40.50.620">
    <property type="entry name" value="HUPs"/>
    <property type="match status" value="1"/>
</dbReference>
<keyword evidence="5 10" id="KW-0547">Nucleotide-binding</keyword>
<dbReference type="Pfam" id="PF00750">
    <property type="entry name" value="tRNA-synt_1d"/>
    <property type="match status" value="2"/>
</dbReference>
<evidence type="ECO:0000256" key="11">
    <source>
        <dbReference type="RuleBase" id="RU363038"/>
    </source>
</evidence>
<evidence type="ECO:0000256" key="1">
    <source>
        <dbReference type="ARBA" id="ARBA00004496"/>
    </source>
</evidence>
<evidence type="ECO:0000256" key="8">
    <source>
        <dbReference type="ARBA" id="ARBA00023146"/>
    </source>
</evidence>
<dbReference type="InterPro" id="IPR009080">
    <property type="entry name" value="tRNAsynth_Ia_anticodon-bd"/>
</dbReference>
<evidence type="ECO:0000256" key="2">
    <source>
        <dbReference type="ARBA" id="ARBA00005594"/>
    </source>
</evidence>
<dbReference type="NCBIfam" id="TIGR00456">
    <property type="entry name" value="argS"/>
    <property type="match status" value="1"/>
</dbReference>
<reference evidence="14 15" key="1">
    <citation type="submission" date="2018-12" db="EMBL/GenBank/DDBJ databases">
        <title>The complete genome of the methanogenic archaea of the candidate phylum Verstraetearchaeota, obtained from the metagenome of underground thermal water.</title>
        <authorList>
            <person name="Kadnikov V.V."/>
            <person name="Mardanov A.V."/>
            <person name="Beletsky A.V."/>
            <person name="Karnachuk O.V."/>
            <person name="Ravin N.V."/>
        </authorList>
    </citation>
    <scope>NUCLEOTIDE SEQUENCE [LARGE SCALE GENOMIC DNA]</scope>
    <source>
        <strain evidence="14">Ch88</strain>
    </source>
</reference>
<dbReference type="GO" id="GO:0004814">
    <property type="term" value="F:arginine-tRNA ligase activity"/>
    <property type="evidence" value="ECO:0007669"/>
    <property type="project" value="UniProtKB-UniRule"/>
</dbReference>
<dbReference type="PRINTS" id="PR01038">
    <property type="entry name" value="TRNASYNTHARG"/>
</dbReference>
<evidence type="ECO:0000256" key="9">
    <source>
        <dbReference type="ARBA" id="ARBA00049339"/>
    </source>
</evidence>
<dbReference type="GO" id="GO:0005524">
    <property type="term" value="F:ATP binding"/>
    <property type="evidence" value="ECO:0007669"/>
    <property type="project" value="UniProtKB-UniRule"/>
</dbReference>
<dbReference type="InterPro" id="IPR001278">
    <property type="entry name" value="Arg-tRNA-ligase"/>
</dbReference>
<evidence type="ECO:0000259" key="12">
    <source>
        <dbReference type="SMART" id="SM00836"/>
    </source>
</evidence>
<comment type="subcellular location">
    <subcellularLocation>
        <location evidence="1 10">Cytoplasm</location>
    </subcellularLocation>
</comment>
<keyword evidence="4 10" id="KW-0436">Ligase</keyword>
<dbReference type="Gene3D" id="1.10.730.10">
    <property type="entry name" value="Isoleucyl-tRNA Synthetase, Domain 1"/>
    <property type="match status" value="1"/>
</dbReference>
<dbReference type="InterPro" id="IPR035684">
    <property type="entry name" value="ArgRS_core"/>
</dbReference>
<dbReference type="Pfam" id="PF03485">
    <property type="entry name" value="Arg_tRNA_synt_N"/>
    <property type="match status" value="1"/>
</dbReference>
<dbReference type="InterPro" id="IPR008909">
    <property type="entry name" value="DALR_anticod-bd"/>
</dbReference>
<comment type="caution">
    <text evidence="14">The sequence shown here is derived from an EMBL/GenBank/DDBJ whole genome shotgun (WGS) entry which is preliminary data.</text>
</comment>
<name>A0A3S3RNL8_METS7</name>
<dbReference type="EC" id="6.1.1.19" evidence="10"/>
<protein>
    <recommendedName>
        <fullName evidence="10">Arginine--tRNA ligase</fullName>
        <ecNumber evidence="10">6.1.1.19</ecNumber>
    </recommendedName>
    <alternativeName>
        <fullName evidence="10">Arginyl-tRNA synthetase</fullName>
        <shortName evidence="10">ArgRS</shortName>
    </alternativeName>
</protein>
<comment type="catalytic activity">
    <reaction evidence="9 10">
        <text>tRNA(Arg) + L-arginine + ATP = L-arginyl-tRNA(Arg) + AMP + diphosphate</text>
        <dbReference type="Rhea" id="RHEA:20301"/>
        <dbReference type="Rhea" id="RHEA-COMP:9658"/>
        <dbReference type="Rhea" id="RHEA-COMP:9673"/>
        <dbReference type="ChEBI" id="CHEBI:30616"/>
        <dbReference type="ChEBI" id="CHEBI:32682"/>
        <dbReference type="ChEBI" id="CHEBI:33019"/>
        <dbReference type="ChEBI" id="CHEBI:78442"/>
        <dbReference type="ChEBI" id="CHEBI:78513"/>
        <dbReference type="ChEBI" id="CHEBI:456215"/>
        <dbReference type="EC" id="6.1.1.19"/>
    </reaction>
</comment>
<keyword evidence="3 10" id="KW-0963">Cytoplasm</keyword>
<dbReference type="HAMAP" id="MF_00123">
    <property type="entry name" value="Arg_tRNA_synth"/>
    <property type="match status" value="1"/>
</dbReference>
<dbReference type="Proteomes" id="UP000288215">
    <property type="component" value="Unassembled WGS sequence"/>
</dbReference>
<dbReference type="GO" id="GO:0006420">
    <property type="term" value="P:arginyl-tRNA aminoacylation"/>
    <property type="evidence" value="ECO:0007669"/>
    <property type="project" value="UniProtKB-UniRule"/>
</dbReference>
<dbReference type="InterPro" id="IPR014729">
    <property type="entry name" value="Rossmann-like_a/b/a_fold"/>
</dbReference>
<keyword evidence="8 10" id="KW-0030">Aminoacyl-tRNA synthetase</keyword>
<feature type="domain" description="Arginyl tRNA synthetase N-terminal" evidence="13">
    <location>
        <begin position="6"/>
        <end position="92"/>
    </location>
</feature>
<evidence type="ECO:0000256" key="10">
    <source>
        <dbReference type="HAMAP-Rule" id="MF_00123"/>
    </source>
</evidence>
<dbReference type="EMBL" id="RXGA01000002">
    <property type="protein sequence ID" value="RWX73965.1"/>
    <property type="molecule type" value="Genomic_DNA"/>
</dbReference>
<keyword evidence="7 10" id="KW-0648">Protein biosynthesis</keyword>
<accession>A0A3S3RNL8</accession>
<dbReference type="Pfam" id="PF05746">
    <property type="entry name" value="DALR_1"/>
    <property type="match status" value="1"/>
</dbReference>
<dbReference type="FunFam" id="1.10.730.10:FF:000008">
    <property type="entry name" value="Arginine--tRNA ligase"/>
    <property type="match status" value="1"/>
</dbReference>
<proteinExistence type="inferred from homology"/>
<evidence type="ECO:0000256" key="5">
    <source>
        <dbReference type="ARBA" id="ARBA00022741"/>
    </source>
</evidence>
<dbReference type="GO" id="GO:0005737">
    <property type="term" value="C:cytoplasm"/>
    <property type="evidence" value="ECO:0007669"/>
    <property type="project" value="UniProtKB-SubCell"/>
</dbReference>
<dbReference type="CDD" id="cd07956">
    <property type="entry name" value="Anticodon_Ia_Arg"/>
    <property type="match status" value="1"/>
</dbReference>
<dbReference type="PANTHER" id="PTHR11956">
    <property type="entry name" value="ARGINYL-TRNA SYNTHETASE"/>
    <property type="match status" value="1"/>
</dbReference>
<comment type="similarity">
    <text evidence="2 10 11">Belongs to the class-I aminoacyl-tRNA synthetase family.</text>
</comment>
<dbReference type="PANTHER" id="PTHR11956:SF5">
    <property type="entry name" value="ARGININE--TRNA LIGASE, CYTOPLASMIC"/>
    <property type="match status" value="1"/>
</dbReference>
<feature type="short sequence motif" description="'HIGH' region" evidence="10">
    <location>
        <begin position="129"/>
        <end position="139"/>
    </location>
</feature>
<dbReference type="SUPFAM" id="SSF55190">
    <property type="entry name" value="Arginyl-tRNA synthetase (ArgRS), N-terminal 'additional' domain"/>
    <property type="match status" value="1"/>
</dbReference>
<dbReference type="SMART" id="SM01016">
    <property type="entry name" value="Arg_tRNA_synt_N"/>
    <property type="match status" value="1"/>
</dbReference>
<evidence type="ECO:0000256" key="6">
    <source>
        <dbReference type="ARBA" id="ARBA00022840"/>
    </source>
</evidence>
<dbReference type="SUPFAM" id="SSF52374">
    <property type="entry name" value="Nucleotidylyl transferase"/>
    <property type="match status" value="1"/>
</dbReference>
<dbReference type="AlphaFoldDB" id="A0A3S3RNL8"/>
<dbReference type="SUPFAM" id="SSF47323">
    <property type="entry name" value="Anticodon-binding domain of a subclass of class I aminoacyl-tRNA synthetases"/>
    <property type="match status" value="1"/>
</dbReference>
<gene>
    <name evidence="10" type="primary">argS</name>
    <name evidence="14" type="ORF">Metus_0744</name>
</gene>
<dbReference type="SMART" id="SM00836">
    <property type="entry name" value="DALR_1"/>
    <property type="match status" value="1"/>
</dbReference>
<dbReference type="InterPro" id="IPR005148">
    <property type="entry name" value="Arg-tRNA-synth_N"/>
</dbReference>